<name>A0A1Y4W2C8_9LACO</name>
<comment type="caution">
    <text evidence="2">The sequence shown here is derived from an EMBL/GenBank/DDBJ whole genome shotgun (WGS) entry which is preliminary data.</text>
</comment>
<evidence type="ECO:0000313" key="4">
    <source>
        <dbReference type="Proteomes" id="UP000196293"/>
    </source>
</evidence>
<dbReference type="Proteomes" id="UP000195859">
    <property type="component" value="Unassembled WGS sequence"/>
</dbReference>
<proteinExistence type="predicted"/>
<keyword evidence="4" id="KW-1185">Reference proteome</keyword>
<evidence type="ECO:0000313" key="1">
    <source>
        <dbReference type="EMBL" id="OUQ58256.1"/>
    </source>
</evidence>
<reference evidence="2" key="2">
    <citation type="journal article" date="2018" name="BMC Genomics">
        <title>Whole genome sequencing and function prediction of 133 gut anaerobes isolated from chicken caecum in pure cultures.</title>
        <authorList>
            <person name="Medvecky M."/>
            <person name="Cejkova D."/>
            <person name="Polansky O."/>
            <person name="Karasova D."/>
            <person name="Kubasova T."/>
            <person name="Cizek A."/>
            <person name="Rychlik I."/>
        </authorList>
    </citation>
    <scope>NUCLEOTIDE SEQUENCE</scope>
    <source>
        <strain evidence="2">An101</strain>
        <strain evidence="1">An115</strain>
    </source>
</reference>
<organism evidence="2 3">
    <name type="scientific">Lactobacillus gallinarum</name>
    <dbReference type="NCBI Taxonomy" id="52242"/>
    <lineage>
        <taxon>Bacteria</taxon>
        <taxon>Bacillati</taxon>
        <taxon>Bacillota</taxon>
        <taxon>Bacilli</taxon>
        <taxon>Lactobacillales</taxon>
        <taxon>Lactobacillaceae</taxon>
        <taxon>Lactobacillus</taxon>
    </lineage>
</organism>
<protein>
    <submittedName>
        <fullName evidence="2">Uncharacterized protein</fullName>
    </submittedName>
</protein>
<dbReference type="EMBL" id="NFLZ01000017">
    <property type="protein sequence ID" value="OUQ75514.1"/>
    <property type="molecule type" value="Genomic_DNA"/>
</dbReference>
<evidence type="ECO:0000313" key="3">
    <source>
        <dbReference type="Proteomes" id="UP000195859"/>
    </source>
</evidence>
<dbReference type="RefSeq" id="WP_087175693.1">
    <property type="nucleotide sequence ID" value="NZ_NFLS01000001.1"/>
</dbReference>
<dbReference type="EMBL" id="NFLS01000001">
    <property type="protein sequence ID" value="OUQ58256.1"/>
    <property type="molecule type" value="Genomic_DNA"/>
</dbReference>
<accession>A0A1Y4W2C8</accession>
<evidence type="ECO:0000313" key="2">
    <source>
        <dbReference type="EMBL" id="OUQ75514.1"/>
    </source>
</evidence>
<dbReference type="AlphaFoldDB" id="A0A1Y4W2C8"/>
<reference evidence="3 4" key="1">
    <citation type="submission" date="2017-04" db="EMBL/GenBank/DDBJ databases">
        <title>Function of individual gut microbiota members based on whole genome sequencing of pure cultures obtained from chicken caecum.</title>
        <authorList>
            <person name="Medvecky M."/>
            <person name="Cejkova D."/>
            <person name="Polansky O."/>
            <person name="Karasova D."/>
            <person name="Kubasova T."/>
            <person name="Cizek A."/>
            <person name="Rychlik I."/>
        </authorList>
    </citation>
    <scope>NUCLEOTIDE SEQUENCE [LARGE SCALE GENOMIC DNA]</scope>
    <source>
        <strain evidence="3">An101</strain>
        <strain evidence="4">An115</strain>
    </source>
</reference>
<dbReference type="Proteomes" id="UP000196293">
    <property type="component" value="Unassembled WGS sequence"/>
</dbReference>
<gene>
    <name evidence="2" type="ORF">B5E44_07060</name>
    <name evidence="1" type="ORF">B5E59_00625</name>
</gene>
<sequence>MVSYKEMVRKQGKLESKYTFGWAVDKDGKPLSPKRFELPEYVQDRVDWVISHIWNENALGEPILTFWGAAQLLLDFEHEKELKEQYEEQFDDWKPFDDKYKTYFKDAWFGDYRQIRVLEAIIFVR</sequence>